<protein>
    <submittedName>
        <fullName evidence="1">Uncharacterized protein</fullName>
    </submittedName>
</protein>
<dbReference type="EnsemblMetazoa" id="ADIR014457-RA">
    <property type="protein sequence ID" value="ADIR014457-PA"/>
    <property type="gene ID" value="ADIR014457"/>
</dbReference>
<reference evidence="2" key="1">
    <citation type="submission" date="2013-03" db="EMBL/GenBank/DDBJ databases">
        <title>The Genome Sequence of Anopheles dirus WRAIR2.</title>
        <authorList>
            <consortium name="The Broad Institute Genomics Platform"/>
            <person name="Neafsey D.E."/>
            <person name="Walton C."/>
            <person name="Walker B."/>
            <person name="Young S.K."/>
            <person name="Zeng Q."/>
            <person name="Gargeya S."/>
            <person name="Fitzgerald M."/>
            <person name="Haas B."/>
            <person name="Abouelleil A."/>
            <person name="Allen A.W."/>
            <person name="Alvarado L."/>
            <person name="Arachchi H.M."/>
            <person name="Berlin A.M."/>
            <person name="Chapman S.B."/>
            <person name="Gainer-Dewar J."/>
            <person name="Goldberg J."/>
            <person name="Griggs A."/>
            <person name="Gujja S."/>
            <person name="Hansen M."/>
            <person name="Howarth C."/>
            <person name="Imamovic A."/>
            <person name="Ireland A."/>
            <person name="Larimer J."/>
            <person name="McCowan C."/>
            <person name="Murphy C."/>
            <person name="Pearson M."/>
            <person name="Poon T.W."/>
            <person name="Priest M."/>
            <person name="Roberts A."/>
            <person name="Saif S."/>
            <person name="Shea T."/>
            <person name="Sisk P."/>
            <person name="Sykes S."/>
            <person name="Wortman J."/>
            <person name="Nusbaum C."/>
            <person name="Birren B."/>
        </authorList>
    </citation>
    <scope>NUCLEOTIDE SEQUENCE [LARGE SCALE GENOMIC DNA]</scope>
    <source>
        <strain evidence="2">WRAIR2</strain>
    </source>
</reference>
<sequence length="130" mass="14336">VLNLSLAPGSGLYFVFAIAIQQLRNPHGLLLNRAAGWLHADPHRRSLLALAVAVQHAGTADSLAHVLRQHPDDGRVDLHRHGALPSDQQQALHVQRCEGRPAGVAGAASRQWFHVRIPSRHRRGRTTFRL</sequence>
<reference evidence="1" key="2">
    <citation type="submission" date="2020-05" db="UniProtKB">
        <authorList>
            <consortium name="EnsemblMetazoa"/>
        </authorList>
    </citation>
    <scope>IDENTIFICATION</scope>
    <source>
        <strain evidence="1">WRAIR2</strain>
    </source>
</reference>
<name>A0A182NX66_9DIPT</name>
<proteinExistence type="predicted"/>
<dbReference type="VEuPathDB" id="VectorBase:ADIR014457"/>
<accession>A0A182NX66</accession>
<organism evidence="1 2">
    <name type="scientific">Anopheles dirus</name>
    <dbReference type="NCBI Taxonomy" id="7168"/>
    <lineage>
        <taxon>Eukaryota</taxon>
        <taxon>Metazoa</taxon>
        <taxon>Ecdysozoa</taxon>
        <taxon>Arthropoda</taxon>
        <taxon>Hexapoda</taxon>
        <taxon>Insecta</taxon>
        <taxon>Pterygota</taxon>
        <taxon>Neoptera</taxon>
        <taxon>Endopterygota</taxon>
        <taxon>Diptera</taxon>
        <taxon>Nematocera</taxon>
        <taxon>Culicoidea</taxon>
        <taxon>Culicidae</taxon>
        <taxon>Anophelinae</taxon>
        <taxon>Anopheles</taxon>
    </lineage>
</organism>
<dbReference type="AlphaFoldDB" id="A0A182NX66"/>
<evidence type="ECO:0000313" key="1">
    <source>
        <dbReference type="EnsemblMetazoa" id="ADIR014457-PA"/>
    </source>
</evidence>
<keyword evidence="2" id="KW-1185">Reference proteome</keyword>
<evidence type="ECO:0000313" key="2">
    <source>
        <dbReference type="Proteomes" id="UP000075884"/>
    </source>
</evidence>
<dbReference type="Proteomes" id="UP000075884">
    <property type="component" value="Unassembled WGS sequence"/>
</dbReference>